<feature type="region of interest" description="Disordered" evidence="4">
    <location>
        <begin position="1"/>
        <end position="35"/>
    </location>
</feature>
<evidence type="ECO:0000256" key="3">
    <source>
        <dbReference type="ARBA" id="ARBA00022490"/>
    </source>
</evidence>
<evidence type="ECO:0000256" key="1">
    <source>
        <dbReference type="ARBA" id="ARBA00004496"/>
    </source>
</evidence>
<accession>A0A6J2I4G6</accession>
<comment type="similarity">
    <text evidence="2">Belongs to the vinculin/alpha-catenin family.</text>
</comment>
<dbReference type="GeneID" id="113997041"/>
<dbReference type="Pfam" id="PF01044">
    <property type="entry name" value="Vinculin"/>
    <property type="match status" value="3"/>
</dbReference>
<keyword evidence="5" id="KW-1185">Reference proteome</keyword>
<name>A0A6J2I4G6_9PASS</name>
<dbReference type="GO" id="GO:0008013">
    <property type="term" value="F:beta-catenin binding"/>
    <property type="evidence" value="ECO:0007669"/>
    <property type="project" value="TreeGrafter"/>
</dbReference>
<dbReference type="PANTHER" id="PTHR18914">
    <property type="entry name" value="ALPHA CATENIN"/>
    <property type="match status" value="1"/>
</dbReference>
<feature type="region of interest" description="Disordered" evidence="4">
    <location>
        <begin position="1197"/>
        <end position="1287"/>
    </location>
</feature>
<dbReference type="GO" id="GO:0051015">
    <property type="term" value="F:actin filament binding"/>
    <property type="evidence" value="ECO:0007669"/>
    <property type="project" value="InterPro"/>
</dbReference>
<dbReference type="PANTHER" id="PTHR18914:SF30">
    <property type="entry name" value="VINCULIN_ALPHA-CATENIN FAMILY MEMBER 1"/>
    <property type="match status" value="1"/>
</dbReference>
<protein>
    <submittedName>
        <fullName evidence="6">Uncharacterized protein LOC113997041 isoform X1</fullName>
    </submittedName>
</protein>
<feature type="compositionally biased region" description="Basic and acidic residues" evidence="4">
    <location>
        <begin position="1447"/>
        <end position="1460"/>
    </location>
</feature>
<dbReference type="GO" id="GO:0005737">
    <property type="term" value="C:cytoplasm"/>
    <property type="evidence" value="ECO:0007669"/>
    <property type="project" value="UniProtKB-SubCell"/>
</dbReference>
<dbReference type="GO" id="GO:0005912">
    <property type="term" value="C:adherens junction"/>
    <property type="evidence" value="ECO:0007669"/>
    <property type="project" value="TreeGrafter"/>
</dbReference>
<feature type="compositionally biased region" description="Basic and acidic residues" evidence="4">
    <location>
        <begin position="16"/>
        <end position="30"/>
    </location>
</feature>
<feature type="compositionally biased region" description="Polar residues" evidence="4">
    <location>
        <begin position="1277"/>
        <end position="1287"/>
    </location>
</feature>
<comment type="subcellular location">
    <subcellularLocation>
        <location evidence="1">Cytoplasm</location>
    </subcellularLocation>
</comment>
<evidence type="ECO:0000256" key="4">
    <source>
        <dbReference type="SAM" id="MobiDB-lite"/>
    </source>
</evidence>
<dbReference type="Gene3D" id="1.20.120.810">
    <property type="entry name" value="Vinculin, Vh2 four-helix bundle"/>
    <property type="match status" value="2"/>
</dbReference>
<keyword evidence="3" id="KW-0963">Cytoplasm</keyword>
<dbReference type="Gene3D" id="1.20.120.230">
    <property type="entry name" value="Alpha-catenin/vinculin-like"/>
    <property type="match status" value="2"/>
</dbReference>
<feature type="compositionally biased region" description="Polar residues" evidence="4">
    <location>
        <begin position="1257"/>
        <end position="1268"/>
    </location>
</feature>
<feature type="compositionally biased region" description="Basic residues" evidence="4">
    <location>
        <begin position="1478"/>
        <end position="1488"/>
    </location>
</feature>
<dbReference type="InterPro" id="IPR006077">
    <property type="entry name" value="Vinculin/catenin"/>
</dbReference>
<dbReference type="InterPro" id="IPR036723">
    <property type="entry name" value="Alpha-catenin/vinculin-like_sf"/>
</dbReference>
<evidence type="ECO:0000256" key="2">
    <source>
        <dbReference type="ARBA" id="ARBA00008376"/>
    </source>
</evidence>
<dbReference type="SUPFAM" id="SSF47220">
    <property type="entry name" value="alpha-catenin/vinculin-like"/>
    <property type="match status" value="3"/>
</dbReference>
<dbReference type="GO" id="GO:0016477">
    <property type="term" value="P:cell migration"/>
    <property type="evidence" value="ECO:0007669"/>
    <property type="project" value="TreeGrafter"/>
</dbReference>
<dbReference type="RefSeq" id="XP_027594353.1">
    <property type="nucleotide sequence ID" value="XM_027738552.2"/>
</dbReference>
<evidence type="ECO:0000313" key="5">
    <source>
        <dbReference type="Proteomes" id="UP000504627"/>
    </source>
</evidence>
<gene>
    <name evidence="6" type="primary">LOC113997041</name>
</gene>
<sequence>MALGMEDPAIPPSPLPREHPAIPRERESRRQCPRKCRRDNVEPFPLSELGLPAENKAIQGILCPMAVELCHLLLALEREDGICEAFPSLGEKAEKLAKALEELAAVAGRLAQESSEEGTTEEMCPMAESLEQAGRDVLLAALRLQEHPESPQLREHLAAAARRVLTETAKVLQLEEAAGMRRITRAAGRLLECLCVLRDARDTPGLLAAFQAFSEAVLLLSRLTAKRLQELGDSPARKSLAHTLQLLHRCVPLLHGAVRHSRDPRADLSGDDAFQLTEGTIRELLSLLTEPRDRSGIFSQQVNMLLDLLSHPDRLRLSEGGLSSHLEAVVLHGMLLADSSRLDLQLELVERCWVLLQLRKSMRRLEGCPGQGRGEHGLEQECHSMREELENLDRTVLRATLCQILEGFFEEKEPLRQLVEGTLALAGSGCFPAGPGGILRKLQPLTAALFAQAQQMLRAAELVLARCTKSQTAREIREWVEHLQSLLGSLPSLLLERSRNTRAEQLQALCHAWAGATGSLLGCFEETVGTRQFLELSVLEMAKHREWCEAALGRQDPKGFSWHAARLTSWARWVVGATTRHVDRATDPIFRNGLLVWVEQLANSILELRAVPAHCLQSRDAFSQAASRLMDAALRVQAGLDGSNHPDILSPLRERVRSTEVAKGPELSPSHAGIQTSMDEATFHGDIPSPPSSPAGTFHPDVPWEGGAHPAITALLAASRARDTAAVGAAGSALLQLSEGCVDAAREALPVAEPPQLLVLGQHQDIAALTPRIISLAMETARSQLRAPGRLIHMALRLSGKIRDTQQCLAAMAGSWNSLSQQVLGFISSGDFPKGKQALDEAMLALAGAVQLAGDIASTACSKENPIPSQAWDSFLQVQAKFSHAQLNTKVFLEKAESFRGSCGMEKAMLELHGVRWAVGMCVLLHAMDRFMGRDVLFLRELSRAVRNKVGSRSLLAAVAENSLRLQEAARLSYLSCPRDRGAREILALRGEIQVLMEALLDVSNTLLVSPLPSASLSIRFELLWRDMALRVRVLLLHLERANTEQLHVIQDVVGAALPGLSHEERDRSKEAFEEKASRLMADVQWVRNTLRDALEAGAQLPPRDNPLSTAEHLLLLTAHAVGSARRSLWSHRDMGDAHLATWDPQDTGDAHLDSVVWYWSAQAHYLLTQLQATHGISTDVLRRITECLQRDRAFPGQSQLCPAPQPTEAAGSRPLGSRAGSGAPQEAGEMKQAGGGGHSAPPCPHAPDLESLPLLSGQQRDGPSSISPAKHKRGNCDTQQGSPSKVSQVIQDMAMRMLHMAQFLRKKGPIASKEQFVACARQIASDGQVVVRFGHILAKQCPDQRCSTELLRASEHTHTLSSQLGIVARVKAVTGESKASSELLLSNAQNLVRAVRHLLGAAEAASVKGLGQPSPDPEAEEVAAFCLQWKKNLSWHRAKEALNSNRDELGLRKTREAKAEPTLMAGVQEPPPQTRNIPKHPRPRKGHTAMDRHL</sequence>
<evidence type="ECO:0000313" key="6">
    <source>
        <dbReference type="RefSeq" id="XP_027594353.1"/>
    </source>
</evidence>
<dbReference type="GO" id="GO:0098609">
    <property type="term" value="P:cell-cell adhesion"/>
    <property type="evidence" value="ECO:0007669"/>
    <property type="project" value="TreeGrafter"/>
</dbReference>
<reference evidence="6" key="1">
    <citation type="submission" date="2025-08" db="UniProtKB">
        <authorList>
            <consortium name="RefSeq"/>
        </authorList>
    </citation>
    <scope>IDENTIFICATION</scope>
    <source>
        <tissue evidence="6">Muscle</tissue>
    </source>
</reference>
<dbReference type="GO" id="GO:0016342">
    <property type="term" value="C:catenin complex"/>
    <property type="evidence" value="ECO:0007669"/>
    <property type="project" value="TreeGrafter"/>
</dbReference>
<organism evidence="5 6">
    <name type="scientific">Pipra filicauda</name>
    <name type="common">Wire-tailed manakin</name>
    <dbReference type="NCBI Taxonomy" id="649802"/>
    <lineage>
        <taxon>Eukaryota</taxon>
        <taxon>Metazoa</taxon>
        <taxon>Chordata</taxon>
        <taxon>Craniata</taxon>
        <taxon>Vertebrata</taxon>
        <taxon>Euteleostomi</taxon>
        <taxon>Archelosauria</taxon>
        <taxon>Archosauria</taxon>
        <taxon>Dinosauria</taxon>
        <taxon>Saurischia</taxon>
        <taxon>Theropoda</taxon>
        <taxon>Coelurosauria</taxon>
        <taxon>Aves</taxon>
        <taxon>Neognathae</taxon>
        <taxon>Neoaves</taxon>
        <taxon>Telluraves</taxon>
        <taxon>Australaves</taxon>
        <taxon>Passeriformes</taxon>
        <taxon>Pipridae</taxon>
        <taxon>Pipra</taxon>
    </lineage>
</organism>
<dbReference type="Proteomes" id="UP000504627">
    <property type="component" value="Unplaced"/>
</dbReference>
<feature type="region of interest" description="Disordered" evidence="4">
    <location>
        <begin position="1447"/>
        <end position="1495"/>
    </location>
</feature>
<proteinExistence type="inferred from homology"/>
<dbReference type="InParanoid" id="A0A6J2I4G6"/>